<keyword evidence="2" id="KW-1185">Reference proteome</keyword>
<dbReference type="RefSeq" id="WP_379985618.1">
    <property type="nucleotide sequence ID" value="NZ_JADIKD010000011.1"/>
</dbReference>
<accession>A0ABW8K6R3</accession>
<proteinExistence type="predicted"/>
<gene>
    <name evidence="1" type="ORF">ISS97_14955</name>
</gene>
<sequence>MNDAALQHYLLRLFADHGIELEPDEDGWLVTEGDLPAIRATWHPSQSESPGRLDIDVVIDDERHIEESFAGYGQGDAACRDALDAFVAQALHPLLAACWYVTDERKIGIEAWDIGVRTWDVFSGATGIRGTIAVPPEVRTALTDALRQKSLTPELHWVRVFYTRTEDGTVNAEASFDNEPWAEGTAALTSAPWPHGGQAGGARWLTLLDVRDY</sequence>
<dbReference type="InterPro" id="IPR045929">
    <property type="entry name" value="DUF6348"/>
</dbReference>
<dbReference type="Proteomes" id="UP001620408">
    <property type="component" value="Unassembled WGS sequence"/>
</dbReference>
<protein>
    <submittedName>
        <fullName evidence="1">Uncharacterized protein</fullName>
    </submittedName>
</protein>
<reference evidence="1 2" key="1">
    <citation type="submission" date="2020-10" db="EMBL/GenBank/DDBJ databases">
        <title>Phylogeny of dyella-like bacteria.</title>
        <authorList>
            <person name="Fu J."/>
        </authorList>
    </citation>
    <scope>NUCLEOTIDE SEQUENCE [LARGE SCALE GENOMIC DNA]</scope>
    <source>
        <strain evidence="1 2">BB4</strain>
    </source>
</reference>
<comment type="caution">
    <text evidence="1">The sequence shown here is derived from an EMBL/GenBank/DDBJ whole genome shotgun (WGS) entry which is preliminary data.</text>
</comment>
<evidence type="ECO:0000313" key="1">
    <source>
        <dbReference type="EMBL" id="MFK2918571.1"/>
    </source>
</evidence>
<name>A0ABW8K6R3_9GAMM</name>
<dbReference type="EMBL" id="JADIKD010000011">
    <property type="protein sequence ID" value="MFK2918571.1"/>
    <property type="molecule type" value="Genomic_DNA"/>
</dbReference>
<dbReference type="Pfam" id="PF19875">
    <property type="entry name" value="DUF6348"/>
    <property type="match status" value="1"/>
</dbReference>
<organism evidence="1 2">
    <name type="scientific">Dyella koreensis</name>
    <dbReference type="NCBI Taxonomy" id="311235"/>
    <lineage>
        <taxon>Bacteria</taxon>
        <taxon>Pseudomonadati</taxon>
        <taxon>Pseudomonadota</taxon>
        <taxon>Gammaproteobacteria</taxon>
        <taxon>Lysobacterales</taxon>
        <taxon>Rhodanobacteraceae</taxon>
        <taxon>Dyella</taxon>
    </lineage>
</organism>
<evidence type="ECO:0000313" key="2">
    <source>
        <dbReference type="Proteomes" id="UP001620408"/>
    </source>
</evidence>